<proteinExistence type="predicted"/>
<keyword evidence="1" id="KW-1133">Transmembrane helix</keyword>
<comment type="caution">
    <text evidence="2">The sequence shown here is derived from an EMBL/GenBank/DDBJ whole genome shotgun (WGS) entry which is preliminary data.</text>
</comment>
<keyword evidence="3" id="KW-1185">Reference proteome</keyword>
<feature type="transmembrane region" description="Helical" evidence="1">
    <location>
        <begin position="306"/>
        <end position="327"/>
    </location>
</feature>
<dbReference type="RefSeq" id="WP_127054662.1">
    <property type="nucleotide sequence ID" value="NZ_RSCM01000008.1"/>
</dbReference>
<dbReference type="AlphaFoldDB" id="A0A433UQG3"/>
<dbReference type="OrthoDB" id="569269at2"/>
<dbReference type="EMBL" id="RSCM01000008">
    <property type="protein sequence ID" value="RUS96073.1"/>
    <property type="molecule type" value="Genomic_DNA"/>
</dbReference>
<keyword evidence="1" id="KW-0812">Transmembrane</keyword>
<reference evidence="2 3" key="1">
    <citation type="journal article" date="2019" name="Genome Biol. Evol.">
        <title>Day and night: Metabolic profiles and evolutionary relationships of six axenic non-marine cyanobacteria.</title>
        <authorList>
            <person name="Will S.E."/>
            <person name="Henke P."/>
            <person name="Boedeker C."/>
            <person name="Huang S."/>
            <person name="Brinkmann H."/>
            <person name="Rohde M."/>
            <person name="Jarek M."/>
            <person name="Friedl T."/>
            <person name="Seufert S."/>
            <person name="Schumacher M."/>
            <person name="Overmann J."/>
            <person name="Neumann-Schaal M."/>
            <person name="Petersen J."/>
        </authorList>
    </citation>
    <scope>NUCLEOTIDE SEQUENCE [LARGE SCALE GENOMIC DNA]</scope>
    <source>
        <strain evidence="2 3">SAG 1403-4b</strain>
    </source>
</reference>
<feature type="transmembrane region" description="Helical" evidence="1">
    <location>
        <begin position="167"/>
        <end position="184"/>
    </location>
</feature>
<feature type="transmembrane region" description="Helical" evidence="1">
    <location>
        <begin position="124"/>
        <end position="146"/>
    </location>
</feature>
<name>A0A433UQG3_ANAVA</name>
<feature type="transmembrane region" description="Helical" evidence="1">
    <location>
        <begin position="379"/>
        <end position="400"/>
    </location>
</feature>
<organism evidence="2 3">
    <name type="scientific">Trichormus variabilis SAG 1403-4b</name>
    <dbReference type="NCBI Taxonomy" id="447716"/>
    <lineage>
        <taxon>Bacteria</taxon>
        <taxon>Bacillati</taxon>
        <taxon>Cyanobacteriota</taxon>
        <taxon>Cyanophyceae</taxon>
        <taxon>Nostocales</taxon>
        <taxon>Nostocaceae</taxon>
        <taxon>Trichormus</taxon>
    </lineage>
</organism>
<feature type="transmembrane region" description="Helical" evidence="1">
    <location>
        <begin position="347"/>
        <end position="367"/>
    </location>
</feature>
<keyword evidence="1" id="KW-0472">Membrane</keyword>
<feature type="transmembrane region" description="Helical" evidence="1">
    <location>
        <begin position="406"/>
        <end position="427"/>
    </location>
</feature>
<dbReference type="Proteomes" id="UP000276103">
    <property type="component" value="Unassembled WGS sequence"/>
</dbReference>
<feature type="transmembrane region" description="Helical" evidence="1">
    <location>
        <begin position="266"/>
        <end position="285"/>
    </location>
</feature>
<evidence type="ECO:0000313" key="2">
    <source>
        <dbReference type="EMBL" id="RUS96073.1"/>
    </source>
</evidence>
<feature type="transmembrane region" description="Helical" evidence="1">
    <location>
        <begin position="51"/>
        <end position="75"/>
    </location>
</feature>
<protein>
    <recommendedName>
        <fullName evidence="4">Polysaccharide biosynthesis protein C-terminal domain-containing protein</fullName>
    </recommendedName>
</protein>
<sequence length="434" mass="46643">MKLQEPQSQPVSLGTLWREFLPLSLSDVTMACGDPMMTTTLAHLPDAQNNLAAVGIAKSLAIFFESPIIMILHAANALAGSQDSRKALWRFTLFVGGGLTFLLSLLGIPMIFNFVGVSLLGIPSTMLATVSQVLLLMGGWPFAIAWRRYFQGLLIYHGQSRAVAKASIFRLFTLAVVLIAGFSLQISGGIVAGFALISGVIVEAIAVTIFARRRGATLPPQTVEPLNLPRNLAQVWKFYLPLANSMMVVWGGRAILISILARAEDATIAIAAWSAAWGLVLVIANSTRMVQQMVIKYRHQVSDKQLLTFAISVGTACSSLLLLMSLTPIGDRIVQSFIGNDLTLAKSIKPVLLICTTVPLFVALQNATQGFLVSENRTGHVNLSTWLGTGTLLIIATLAINKGMNGATAAAIAMITSMLVEIICLLWKRAVKSQ</sequence>
<evidence type="ECO:0000313" key="3">
    <source>
        <dbReference type="Proteomes" id="UP000276103"/>
    </source>
</evidence>
<feature type="transmembrane region" description="Helical" evidence="1">
    <location>
        <begin position="87"/>
        <end position="112"/>
    </location>
</feature>
<feature type="transmembrane region" description="Helical" evidence="1">
    <location>
        <begin position="190"/>
        <end position="211"/>
    </location>
</feature>
<gene>
    <name evidence="2" type="ORF">DSM107003_27350</name>
</gene>
<evidence type="ECO:0000256" key="1">
    <source>
        <dbReference type="SAM" id="Phobius"/>
    </source>
</evidence>
<accession>A0A433UQG3</accession>
<evidence type="ECO:0008006" key="4">
    <source>
        <dbReference type="Google" id="ProtNLM"/>
    </source>
</evidence>
<feature type="transmembrane region" description="Helical" evidence="1">
    <location>
        <begin position="238"/>
        <end position="260"/>
    </location>
</feature>